<dbReference type="EC" id="2.7.13.3" evidence="2"/>
<protein>
    <recommendedName>
        <fullName evidence="2">histidine kinase</fullName>
        <ecNumber evidence="2">2.7.13.3</ecNumber>
    </recommendedName>
</protein>
<dbReference type="InterPro" id="IPR011495">
    <property type="entry name" value="Sig_transdc_His_kin_sub2_dim/P"/>
</dbReference>
<sequence>MTSEEMVLEPTIVYDPVDLDGDLAIAESRIPVKILIVDDNQDNLDVMETILENEPYQIVTALSGRDALKLILKYDFALIFMDVRMPIMDGLETARIIRERRKSAHVPIMFLTAYAREDARQIIQGYSLGAVDYLVKPVAPEILRSKAAAFVELYRKNEILRIQKQMLRTSRDELERRVKERTAELAKTNDELGLANSELNVVLKALEAQKKMITNIVTNVPGVVWEGWGTPNTDAQCVDFVSDFAQSFLGYSIEDWLIIPNFWLKIVHPEDRKTTADMMVEAYRNKKSGTSRFRWMTKDGKEIWVEAHYAVILDDFGEPIGMSGVTMDITEQKAAEKQIRDSLKEKDLLLKEIHHRVKNNLQIVSSILSLQSNYIKEPHLLEIFHESQSRIKSIALVHELLYEQGHLAKIEFKDYLENLVENIFRTIRTDPNRIEYVVESDPALMELDSAIHCGLIVNELLTNSIKYAFPDGRKGKISVSLKVENNICILTIEDDGIGLPIDLDVKTATSMGLQLVDTLIHQIGATLEIRRDAGACFIFKFPYPRLKGEVS</sequence>
<dbReference type="SMART" id="SM00086">
    <property type="entry name" value="PAC"/>
    <property type="match status" value="1"/>
</dbReference>
<dbReference type="CDD" id="cd00130">
    <property type="entry name" value="PAS"/>
    <property type="match status" value="1"/>
</dbReference>
<keyword evidence="10" id="KW-0175">Coiled coil</keyword>
<dbReference type="Pfam" id="PF08447">
    <property type="entry name" value="PAS_3"/>
    <property type="match status" value="1"/>
</dbReference>
<evidence type="ECO:0000313" key="14">
    <source>
        <dbReference type="EMBL" id="EMJ96113.1"/>
    </source>
</evidence>
<comment type="caution">
    <text evidence="14">The sequence shown here is derived from an EMBL/GenBank/DDBJ whole genome shotgun (WGS) entry which is preliminary data.</text>
</comment>
<dbReference type="OrthoDB" id="9108362at2"/>
<dbReference type="InterPro" id="IPR036890">
    <property type="entry name" value="HATPase_C_sf"/>
</dbReference>
<keyword evidence="5" id="KW-0547">Nucleotide-binding</keyword>
<dbReference type="PROSITE" id="PS50109">
    <property type="entry name" value="HIS_KIN"/>
    <property type="match status" value="1"/>
</dbReference>
<keyword evidence="3 9" id="KW-0597">Phosphoprotein</keyword>
<dbReference type="SMART" id="SM00448">
    <property type="entry name" value="REC"/>
    <property type="match status" value="1"/>
</dbReference>
<dbReference type="Gene3D" id="3.40.50.2300">
    <property type="match status" value="1"/>
</dbReference>
<dbReference type="SUPFAM" id="SSF52172">
    <property type="entry name" value="CheY-like"/>
    <property type="match status" value="1"/>
</dbReference>
<dbReference type="InterPro" id="IPR035965">
    <property type="entry name" value="PAS-like_dom_sf"/>
</dbReference>
<dbReference type="InterPro" id="IPR001789">
    <property type="entry name" value="Sig_transdc_resp-reg_receiver"/>
</dbReference>
<keyword evidence="7" id="KW-0067">ATP-binding</keyword>
<dbReference type="PANTHER" id="PTHR41523">
    <property type="entry name" value="TWO-COMPONENT SYSTEM SENSOR PROTEIN"/>
    <property type="match status" value="1"/>
</dbReference>
<dbReference type="InterPro" id="IPR011006">
    <property type="entry name" value="CheY-like_superfamily"/>
</dbReference>
<dbReference type="InterPro" id="IPR013655">
    <property type="entry name" value="PAS_fold_3"/>
</dbReference>
<dbReference type="SMART" id="SM00387">
    <property type="entry name" value="HATPase_c"/>
    <property type="match status" value="1"/>
</dbReference>
<dbReference type="Pfam" id="PF00072">
    <property type="entry name" value="Response_reg"/>
    <property type="match status" value="1"/>
</dbReference>
<keyword evidence="6" id="KW-0418">Kinase</keyword>
<accession>M6D4F9</accession>
<evidence type="ECO:0000256" key="7">
    <source>
        <dbReference type="ARBA" id="ARBA00022840"/>
    </source>
</evidence>
<comment type="catalytic activity">
    <reaction evidence="1">
        <text>ATP + protein L-histidine = ADP + protein N-phospho-L-histidine.</text>
        <dbReference type="EC" id="2.7.13.3"/>
    </reaction>
</comment>
<dbReference type="InterPro" id="IPR000014">
    <property type="entry name" value="PAS"/>
</dbReference>
<dbReference type="PANTHER" id="PTHR41523:SF8">
    <property type="entry name" value="ETHYLENE RESPONSE SENSOR PROTEIN"/>
    <property type="match status" value="1"/>
</dbReference>
<name>M6D4F9_9LEPT</name>
<dbReference type="GO" id="GO:0004673">
    <property type="term" value="F:protein histidine kinase activity"/>
    <property type="evidence" value="ECO:0007669"/>
    <property type="project" value="UniProtKB-EC"/>
</dbReference>
<dbReference type="NCBIfam" id="TIGR00229">
    <property type="entry name" value="sensory_box"/>
    <property type="match status" value="1"/>
</dbReference>
<evidence type="ECO:0000256" key="9">
    <source>
        <dbReference type="PROSITE-ProRule" id="PRU00169"/>
    </source>
</evidence>
<dbReference type="PROSITE" id="PS50113">
    <property type="entry name" value="PAC"/>
    <property type="match status" value="1"/>
</dbReference>
<feature type="domain" description="PAC" evidence="13">
    <location>
        <begin position="289"/>
        <end position="341"/>
    </location>
</feature>
<dbReference type="SUPFAM" id="SSF55874">
    <property type="entry name" value="ATPase domain of HSP90 chaperone/DNA topoisomerase II/histidine kinase"/>
    <property type="match status" value="1"/>
</dbReference>
<evidence type="ECO:0000313" key="15">
    <source>
        <dbReference type="Proteomes" id="UP000011988"/>
    </source>
</evidence>
<evidence type="ECO:0000256" key="1">
    <source>
        <dbReference type="ARBA" id="ARBA00000085"/>
    </source>
</evidence>
<dbReference type="PATRIC" id="fig|1218565.3.peg.1300"/>
<gene>
    <name evidence="14" type="ORF">LEP1GSC194_0311</name>
</gene>
<dbReference type="InterPro" id="IPR001610">
    <property type="entry name" value="PAC"/>
</dbReference>
<keyword evidence="4" id="KW-0808">Transferase</keyword>
<dbReference type="RefSeq" id="WP_020772880.1">
    <property type="nucleotide sequence ID" value="NZ_ANIK01000028.1"/>
</dbReference>
<proteinExistence type="predicted"/>
<dbReference type="AlphaFoldDB" id="M6D4F9"/>
<keyword evidence="8" id="KW-0843">Virulence</keyword>
<evidence type="ECO:0000256" key="6">
    <source>
        <dbReference type="ARBA" id="ARBA00022777"/>
    </source>
</evidence>
<dbReference type="Gene3D" id="3.30.565.10">
    <property type="entry name" value="Histidine kinase-like ATPase, C-terminal domain"/>
    <property type="match status" value="1"/>
</dbReference>
<evidence type="ECO:0000256" key="2">
    <source>
        <dbReference type="ARBA" id="ARBA00012438"/>
    </source>
</evidence>
<organism evidence="14 15">
    <name type="scientific">Leptospira alstonii serovar Sichuan str. 79601</name>
    <dbReference type="NCBI Taxonomy" id="1218565"/>
    <lineage>
        <taxon>Bacteria</taxon>
        <taxon>Pseudomonadati</taxon>
        <taxon>Spirochaetota</taxon>
        <taxon>Spirochaetia</taxon>
        <taxon>Leptospirales</taxon>
        <taxon>Leptospiraceae</taxon>
        <taxon>Leptospira</taxon>
    </lineage>
</organism>
<dbReference type="GO" id="GO:0005524">
    <property type="term" value="F:ATP binding"/>
    <property type="evidence" value="ECO:0007669"/>
    <property type="project" value="UniProtKB-KW"/>
</dbReference>
<dbReference type="GO" id="GO:0000160">
    <property type="term" value="P:phosphorelay signal transduction system"/>
    <property type="evidence" value="ECO:0007669"/>
    <property type="project" value="InterPro"/>
</dbReference>
<feature type="domain" description="Response regulatory" evidence="12">
    <location>
        <begin position="33"/>
        <end position="151"/>
    </location>
</feature>
<evidence type="ECO:0000256" key="4">
    <source>
        <dbReference type="ARBA" id="ARBA00022679"/>
    </source>
</evidence>
<dbReference type="InterPro" id="IPR000700">
    <property type="entry name" value="PAS-assoc_C"/>
</dbReference>
<evidence type="ECO:0000259" key="12">
    <source>
        <dbReference type="PROSITE" id="PS50110"/>
    </source>
</evidence>
<feature type="coiled-coil region" evidence="10">
    <location>
        <begin position="157"/>
        <end position="191"/>
    </location>
</feature>
<dbReference type="Pfam" id="PF02518">
    <property type="entry name" value="HATPase_c"/>
    <property type="match status" value="1"/>
</dbReference>
<dbReference type="PROSITE" id="PS50110">
    <property type="entry name" value="RESPONSE_REGULATORY"/>
    <property type="match status" value="1"/>
</dbReference>
<feature type="domain" description="Histidine kinase" evidence="11">
    <location>
        <begin position="352"/>
        <end position="545"/>
    </location>
</feature>
<dbReference type="Gene3D" id="3.30.450.20">
    <property type="entry name" value="PAS domain"/>
    <property type="match status" value="1"/>
</dbReference>
<dbReference type="InterPro" id="IPR005467">
    <property type="entry name" value="His_kinase_dom"/>
</dbReference>
<evidence type="ECO:0000256" key="5">
    <source>
        <dbReference type="ARBA" id="ARBA00022741"/>
    </source>
</evidence>
<feature type="modified residue" description="4-aspartylphosphate" evidence="9">
    <location>
        <position position="82"/>
    </location>
</feature>
<evidence type="ECO:0000259" key="11">
    <source>
        <dbReference type="PROSITE" id="PS50109"/>
    </source>
</evidence>
<evidence type="ECO:0000256" key="8">
    <source>
        <dbReference type="ARBA" id="ARBA00023026"/>
    </source>
</evidence>
<reference evidence="14 15" key="1">
    <citation type="submission" date="2013-01" db="EMBL/GenBank/DDBJ databases">
        <authorList>
            <person name="Harkins D.M."/>
            <person name="Durkin A.S."/>
            <person name="Brinkac L.M."/>
            <person name="Haft D.H."/>
            <person name="Selengut J.D."/>
            <person name="Sanka R."/>
            <person name="DePew J."/>
            <person name="Purushe J."/>
            <person name="Galloway R.L."/>
            <person name="Vinetz J.M."/>
            <person name="Sutton G.G."/>
            <person name="Nierman W.C."/>
            <person name="Fouts D.E."/>
        </authorList>
    </citation>
    <scope>NUCLEOTIDE SEQUENCE [LARGE SCALE GENOMIC DNA]</scope>
    <source>
        <strain evidence="14 15">79601</strain>
    </source>
</reference>
<dbReference type="Proteomes" id="UP000011988">
    <property type="component" value="Unassembled WGS sequence"/>
</dbReference>
<dbReference type="Pfam" id="PF07568">
    <property type="entry name" value="HisKA_2"/>
    <property type="match status" value="1"/>
</dbReference>
<dbReference type="SUPFAM" id="SSF55785">
    <property type="entry name" value="PYP-like sensor domain (PAS domain)"/>
    <property type="match status" value="1"/>
</dbReference>
<evidence type="ECO:0000256" key="10">
    <source>
        <dbReference type="SAM" id="Coils"/>
    </source>
</evidence>
<dbReference type="EMBL" id="ANIK01000028">
    <property type="protein sequence ID" value="EMJ96113.1"/>
    <property type="molecule type" value="Genomic_DNA"/>
</dbReference>
<dbReference type="InterPro" id="IPR003594">
    <property type="entry name" value="HATPase_dom"/>
</dbReference>
<evidence type="ECO:0000259" key="13">
    <source>
        <dbReference type="PROSITE" id="PS50113"/>
    </source>
</evidence>
<evidence type="ECO:0000256" key="3">
    <source>
        <dbReference type="ARBA" id="ARBA00022553"/>
    </source>
</evidence>